<dbReference type="AlphaFoldDB" id="A0A060QDQ3"/>
<evidence type="ECO:0000313" key="2">
    <source>
        <dbReference type="Proteomes" id="UP000027583"/>
    </source>
</evidence>
<accession>A0A060QDQ3</accession>
<protein>
    <submittedName>
        <fullName evidence="1">Uncharacterized protein</fullName>
    </submittedName>
</protein>
<proteinExistence type="predicted"/>
<organism evidence="1 2">
    <name type="scientific">Asaia bogorensis</name>
    <dbReference type="NCBI Taxonomy" id="91915"/>
    <lineage>
        <taxon>Bacteria</taxon>
        <taxon>Pseudomonadati</taxon>
        <taxon>Pseudomonadota</taxon>
        <taxon>Alphaproteobacteria</taxon>
        <taxon>Acetobacterales</taxon>
        <taxon>Acetobacteraceae</taxon>
        <taxon>Asaia</taxon>
    </lineage>
</organism>
<gene>
    <name evidence="1" type="ORF">ASAP_1179</name>
</gene>
<name>A0A060QDQ3_9PROT</name>
<sequence length="39" mass="4390">MKSGGAISWRREGNIRLIPIIRVIVFRERVKLVALGAVD</sequence>
<evidence type="ECO:0000313" key="1">
    <source>
        <dbReference type="EMBL" id="CDG39224.1"/>
    </source>
</evidence>
<reference evidence="1 2" key="2">
    <citation type="journal article" date="2014" name="PLoS ONE">
        <title>Evolution of mitochondria reconstructed from the energy metabolism of living bacteria.</title>
        <authorList>
            <person name="Degli Esposti M."/>
            <person name="Chouaia B."/>
            <person name="Comandatore F."/>
            <person name="Crotti E."/>
            <person name="Sassera D."/>
            <person name="Lievens P.M."/>
            <person name="Daffonchio D."/>
            <person name="Bandi C."/>
        </authorList>
    </citation>
    <scope>NUCLEOTIDE SEQUENCE [LARGE SCALE GENOMIC DNA]</scope>
    <source>
        <strain evidence="1 2">SF2.1</strain>
    </source>
</reference>
<reference evidence="1 2" key="1">
    <citation type="journal article" date="2014" name="Genome Biol. Evol.">
        <title>Acetic acid bacteria genomes reveal functional traits for adaptation to life in insect guts.</title>
        <authorList>
            <person name="Chouaia B."/>
            <person name="Gaiarsa S."/>
            <person name="Crotti E."/>
            <person name="Comandatore F."/>
            <person name="Degli Esposti M."/>
            <person name="Ricci I."/>
            <person name="Alma A."/>
            <person name="Favia G."/>
            <person name="Bandi C."/>
            <person name="Daffonchio D."/>
        </authorList>
    </citation>
    <scope>NUCLEOTIDE SEQUENCE [LARGE SCALE GENOMIC DNA]</scope>
    <source>
        <strain evidence="1 2">SF2.1</strain>
    </source>
</reference>
<comment type="caution">
    <text evidence="1">The sequence shown here is derived from an EMBL/GenBank/DDBJ whole genome shotgun (WGS) entry which is preliminary data.</text>
</comment>
<dbReference type="Proteomes" id="UP000027583">
    <property type="component" value="Unassembled WGS sequence"/>
</dbReference>
<dbReference type="EMBL" id="CBLX010000009">
    <property type="protein sequence ID" value="CDG39224.1"/>
    <property type="molecule type" value="Genomic_DNA"/>
</dbReference>